<accession>A0A5C8PLW2</accession>
<dbReference type="RefSeq" id="WP_147848049.1">
    <property type="nucleotide sequence ID" value="NZ_VDUZ01000017.1"/>
</dbReference>
<dbReference type="SUPFAM" id="SSF46626">
    <property type="entry name" value="Cytochrome c"/>
    <property type="match status" value="1"/>
</dbReference>
<dbReference type="GO" id="GO:0020037">
    <property type="term" value="F:heme binding"/>
    <property type="evidence" value="ECO:0007669"/>
    <property type="project" value="InterPro"/>
</dbReference>
<keyword evidence="5 6" id="KW-0408">Iron</keyword>
<evidence type="ECO:0000313" key="10">
    <source>
        <dbReference type="EMBL" id="TXL74676.1"/>
    </source>
</evidence>
<dbReference type="Pfam" id="PF13442">
    <property type="entry name" value="Cytochrome_CBB3"/>
    <property type="match status" value="1"/>
</dbReference>
<keyword evidence="4" id="KW-0249">Electron transport</keyword>
<evidence type="ECO:0000313" key="11">
    <source>
        <dbReference type="Proteomes" id="UP000321638"/>
    </source>
</evidence>
<dbReference type="InterPro" id="IPR036909">
    <property type="entry name" value="Cyt_c-like_dom_sf"/>
</dbReference>
<dbReference type="EMBL" id="VDUZ01000017">
    <property type="protein sequence ID" value="TXL74676.1"/>
    <property type="molecule type" value="Genomic_DNA"/>
</dbReference>
<evidence type="ECO:0000256" key="5">
    <source>
        <dbReference type="ARBA" id="ARBA00023004"/>
    </source>
</evidence>
<dbReference type="OrthoDB" id="7933886at2"/>
<evidence type="ECO:0000256" key="7">
    <source>
        <dbReference type="SAM" id="MobiDB-lite"/>
    </source>
</evidence>
<feature type="domain" description="Cytochrome c" evidence="9">
    <location>
        <begin position="26"/>
        <end position="102"/>
    </location>
</feature>
<feature type="signal peptide" evidence="8">
    <location>
        <begin position="1"/>
        <end position="25"/>
    </location>
</feature>
<organism evidence="10 11">
    <name type="scientific">Vineibacter terrae</name>
    <dbReference type="NCBI Taxonomy" id="2586908"/>
    <lineage>
        <taxon>Bacteria</taxon>
        <taxon>Pseudomonadati</taxon>
        <taxon>Pseudomonadota</taxon>
        <taxon>Alphaproteobacteria</taxon>
        <taxon>Hyphomicrobiales</taxon>
        <taxon>Vineibacter</taxon>
    </lineage>
</organism>
<keyword evidence="11" id="KW-1185">Reference proteome</keyword>
<dbReference type="GO" id="GO:0046872">
    <property type="term" value="F:metal ion binding"/>
    <property type="evidence" value="ECO:0007669"/>
    <property type="project" value="UniProtKB-KW"/>
</dbReference>
<evidence type="ECO:0000256" key="1">
    <source>
        <dbReference type="ARBA" id="ARBA00022448"/>
    </source>
</evidence>
<evidence type="ECO:0000256" key="3">
    <source>
        <dbReference type="ARBA" id="ARBA00022723"/>
    </source>
</evidence>
<dbReference type="GO" id="GO:0009055">
    <property type="term" value="F:electron transfer activity"/>
    <property type="evidence" value="ECO:0007669"/>
    <property type="project" value="InterPro"/>
</dbReference>
<dbReference type="AlphaFoldDB" id="A0A5C8PLW2"/>
<dbReference type="PANTHER" id="PTHR37823:SF1">
    <property type="entry name" value="CYTOCHROME C-553-LIKE"/>
    <property type="match status" value="1"/>
</dbReference>
<dbReference type="InterPro" id="IPR051811">
    <property type="entry name" value="Cytochrome_c550/c551-like"/>
</dbReference>
<evidence type="ECO:0000256" key="4">
    <source>
        <dbReference type="ARBA" id="ARBA00022982"/>
    </source>
</evidence>
<name>A0A5C8PLW2_9HYPH</name>
<protein>
    <submittedName>
        <fullName evidence="10">C-type cytochrome</fullName>
    </submittedName>
</protein>
<keyword evidence="1" id="KW-0813">Transport</keyword>
<dbReference type="PROSITE" id="PS51007">
    <property type="entry name" value="CYTC"/>
    <property type="match status" value="1"/>
</dbReference>
<sequence length="103" mass="11230">MSRHHAAAVLLAAFALAGTGGSAAAQDAGKGKQLYAKNCLHCHGRNMVTPGTVAYDLRQFPEDDKPRFEASVTKGKKNMPPWGDKLTKEQIDDLWAYIMTRGK</sequence>
<proteinExistence type="predicted"/>
<evidence type="ECO:0000256" key="2">
    <source>
        <dbReference type="ARBA" id="ARBA00022617"/>
    </source>
</evidence>
<evidence type="ECO:0000259" key="9">
    <source>
        <dbReference type="PROSITE" id="PS51007"/>
    </source>
</evidence>
<keyword evidence="2 6" id="KW-0349">Heme</keyword>
<evidence type="ECO:0000256" key="8">
    <source>
        <dbReference type="SAM" id="SignalP"/>
    </source>
</evidence>
<evidence type="ECO:0000256" key="6">
    <source>
        <dbReference type="PROSITE-ProRule" id="PRU00433"/>
    </source>
</evidence>
<keyword evidence="3 6" id="KW-0479">Metal-binding</keyword>
<feature type="region of interest" description="Disordered" evidence="7">
    <location>
        <begin position="66"/>
        <end position="85"/>
    </location>
</feature>
<reference evidence="10 11" key="1">
    <citation type="submission" date="2019-06" db="EMBL/GenBank/DDBJ databases">
        <title>New taxonomy in bacterial strain CC-CFT640, isolated from vineyard.</title>
        <authorList>
            <person name="Lin S.-Y."/>
            <person name="Tsai C.-F."/>
            <person name="Young C.-C."/>
        </authorList>
    </citation>
    <scope>NUCLEOTIDE SEQUENCE [LARGE SCALE GENOMIC DNA]</scope>
    <source>
        <strain evidence="10 11">CC-CFT640</strain>
    </source>
</reference>
<dbReference type="Gene3D" id="1.10.760.10">
    <property type="entry name" value="Cytochrome c-like domain"/>
    <property type="match status" value="1"/>
</dbReference>
<dbReference type="PANTHER" id="PTHR37823">
    <property type="entry name" value="CYTOCHROME C-553-LIKE"/>
    <property type="match status" value="1"/>
</dbReference>
<gene>
    <name evidence="10" type="ORF">FHP25_16530</name>
</gene>
<comment type="caution">
    <text evidence="10">The sequence shown here is derived from an EMBL/GenBank/DDBJ whole genome shotgun (WGS) entry which is preliminary data.</text>
</comment>
<keyword evidence="8" id="KW-0732">Signal</keyword>
<dbReference type="InterPro" id="IPR009056">
    <property type="entry name" value="Cyt_c-like_dom"/>
</dbReference>
<dbReference type="Proteomes" id="UP000321638">
    <property type="component" value="Unassembled WGS sequence"/>
</dbReference>
<feature type="chain" id="PRO_5023121324" evidence="8">
    <location>
        <begin position="26"/>
        <end position="103"/>
    </location>
</feature>